<reference evidence="6 7" key="1">
    <citation type="submission" date="2006-02" db="EMBL/GenBank/DDBJ databases">
        <authorList>
            <person name="Murray A."/>
            <person name="Staley J."/>
            <person name="Ferriera S."/>
            <person name="Johnson J."/>
            <person name="Kravitz S."/>
            <person name="Halpern A."/>
            <person name="Remington K."/>
            <person name="Beeson K."/>
            <person name="Tran B."/>
            <person name="Rogers Y.-H."/>
            <person name="Friedman R."/>
            <person name="Venter J.C."/>
        </authorList>
    </citation>
    <scope>NUCLEOTIDE SEQUENCE [LARGE SCALE GENOMIC DNA]</scope>
    <source>
        <strain evidence="6 7">23-P</strain>
    </source>
</reference>
<dbReference type="SUPFAM" id="SSF53850">
    <property type="entry name" value="Periplasmic binding protein-like II"/>
    <property type="match status" value="1"/>
</dbReference>
<keyword evidence="4" id="KW-0804">Transcription</keyword>
<dbReference type="RefSeq" id="WP_004570602.1">
    <property type="nucleotide sequence ID" value="NZ_CH724148.1"/>
</dbReference>
<dbReference type="STRING" id="313594.PI23P_09910"/>
<comment type="caution">
    <text evidence="6">The sequence shown here is derived from an EMBL/GenBank/DDBJ whole genome shotgun (WGS) entry which is preliminary data.</text>
</comment>
<proteinExistence type="inferred from homology"/>
<dbReference type="PANTHER" id="PTHR30419:SF29">
    <property type="entry name" value="LYSR-FAMILY TRANSCRIPTIONAL REGULATOR"/>
    <property type="match status" value="1"/>
</dbReference>
<name>A4C0J1_9FLAO</name>
<dbReference type="GO" id="GO:0003700">
    <property type="term" value="F:DNA-binding transcription factor activity"/>
    <property type="evidence" value="ECO:0007669"/>
    <property type="project" value="InterPro"/>
</dbReference>
<keyword evidence="3" id="KW-0238">DNA-binding</keyword>
<dbReference type="PROSITE" id="PS50931">
    <property type="entry name" value="HTH_LYSR"/>
    <property type="match status" value="1"/>
</dbReference>
<dbReference type="Gene3D" id="3.40.190.10">
    <property type="entry name" value="Periplasmic binding protein-like II"/>
    <property type="match status" value="2"/>
</dbReference>
<gene>
    <name evidence="6" type="ORF">PI23P_09910</name>
</gene>
<dbReference type="Pfam" id="PF03466">
    <property type="entry name" value="LysR_substrate"/>
    <property type="match status" value="1"/>
</dbReference>
<evidence type="ECO:0000313" key="6">
    <source>
        <dbReference type="EMBL" id="EAR12934.1"/>
    </source>
</evidence>
<dbReference type="InterPro" id="IPR050950">
    <property type="entry name" value="HTH-type_LysR_regulators"/>
</dbReference>
<evidence type="ECO:0000256" key="4">
    <source>
        <dbReference type="ARBA" id="ARBA00023163"/>
    </source>
</evidence>
<organism evidence="6 7">
    <name type="scientific">Polaribacter irgensii 23-P</name>
    <dbReference type="NCBI Taxonomy" id="313594"/>
    <lineage>
        <taxon>Bacteria</taxon>
        <taxon>Pseudomonadati</taxon>
        <taxon>Bacteroidota</taxon>
        <taxon>Flavobacteriia</taxon>
        <taxon>Flavobacteriales</taxon>
        <taxon>Flavobacteriaceae</taxon>
    </lineage>
</organism>
<evidence type="ECO:0000313" key="7">
    <source>
        <dbReference type="Proteomes" id="UP000003053"/>
    </source>
</evidence>
<evidence type="ECO:0000259" key="5">
    <source>
        <dbReference type="PROSITE" id="PS50931"/>
    </source>
</evidence>
<dbReference type="SUPFAM" id="SSF46785">
    <property type="entry name" value="Winged helix' DNA-binding domain"/>
    <property type="match status" value="1"/>
</dbReference>
<dbReference type="GO" id="GO:0003677">
    <property type="term" value="F:DNA binding"/>
    <property type="evidence" value="ECO:0007669"/>
    <property type="project" value="UniProtKB-KW"/>
</dbReference>
<evidence type="ECO:0000256" key="2">
    <source>
        <dbReference type="ARBA" id="ARBA00023015"/>
    </source>
</evidence>
<evidence type="ECO:0000256" key="3">
    <source>
        <dbReference type="ARBA" id="ARBA00023125"/>
    </source>
</evidence>
<keyword evidence="7" id="KW-1185">Reference proteome</keyword>
<dbReference type="InterPro" id="IPR005119">
    <property type="entry name" value="LysR_subst-bd"/>
</dbReference>
<dbReference type="Proteomes" id="UP000003053">
    <property type="component" value="Unassembled WGS sequence"/>
</dbReference>
<feature type="domain" description="HTH lysR-type" evidence="5">
    <location>
        <begin position="1"/>
        <end position="58"/>
    </location>
</feature>
<sequence>MNFRQLEYIIAVERYRNFNRASLACDVAQSTLSREIQRLEKEFDIIIFDRSRQPVLPTLKGLDLIGKAKEIRFQQKEFIQMAFEKKDEISGQINLAITEILAPYITPIFIKKITKKYPKLEIKILELSDRRIEDYLINEQVDAAVMINPSLTHGYYEQKLYKEKLCVYSTEIKQTENNLISLRDINFNEILLHEDLRDLLMRQIKDLGTQSFERLKNNKIKYLKGNLETLKNIIDMNGGTMFIPKIAAIYMSKKQRTQLLMFRENTLELDVNLVSTRGFEKKHIIKKLVNELSNLLEFGTL</sequence>
<dbReference type="InterPro" id="IPR036388">
    <property type="entry name" value="WH-like_DNA-bd_sf"/>
</dbReference>
<dbReference type="OrthoDB" id="9803735at2"/>
<dbReference type="EMBL" id="AAOG01000002">
    <property type="protein sequence ID" value="EAR12934.1"/>
    <property type="molecule type" value="Genomic_DNA"/>
</dbReference>
<dbReference type="AlphaFoldDB" id="A4C0J1"/>
<dbReference type="GO" id="GO:0005829">
    <property type="term" value="C:cytosol"/>
    <property type="evidence" value="ECO:0007669"/>
    <property type="project" value="TreeGrafter"/>
</dbReference>
<dbReference type="Pfam" id="PF00126">
    <property type="entry name" value="HTH_1"/>
    <property type="match status" value="1"/>
</dbReference>
<dbReference type="InterPro" id="IPR000847">
    <property type="entry name" value="LysR_HTH_N"/>
</dbReference>
<keyword evidence="2" id="KW-0805">Transcription regulation</keyword>
<protein>
    <submittedName>
        <fullName evidence="6">Redox-sensitive transcriptional activator</fullName>
    </submittedName>
</protein>
<dbReference type="Gene3D" id="1.10.10.10">
    <property type="entry name" value="Winged helix-like DNA-binding domain superfamily/Winged helix DNA-binding domain"/>
    <property type="match status" value="1"/>
</dbReference>
<evidence type="ECO:0000256" key="1">
    <source>
        <dbReference type="ARBA" id="ARBA00009437"/>
    </source>
</evidence>
<dbReference type="eggNOG" id="COG0583">
    <property type="taxonomic scope" value="Bacteria"/>
</dbReference>
<dbReference type="InterPro" id="IPR036390">
    <property type="entry name" value="WH_DNA-bd_sf"/>
</dbReference>
<dbReference type="HOGENOM" id="CLU_039613_6_2_10"/>
<accession>A4C0J1</accession>
<dbReference type="PANTHER" id="PTHR30419">
    <property type="entry name" value="HTH-TYPE TRANSCRIPTIONAL REGULATOR YBHD"/>
    <property type="match status" value="1"/>
</dbReference>
<comment type="similarity">
    <text evidence="1">Belongs to the LysR transcriptional regulatory family.</text>
</comment>